<gene>
    <name evidence="1" type="ORF">BRZCDTV_405</name>
</gene>
<accession>A0A2R8FF06</accession>
<dbReference type="EMBL" id="LT994651">
    <property type="protein sequence ID" value="SPN79542.1"/>
    <property type="molecule type" value="Genomic_DNA"/>
</dbReference>
<proteinExistence type="predicted"/>
<name>A0A2R8FF06_9VIRU</name>
<dbReference type="Proteomes" id="UP000273054">
    <property type="component" value="Segment"/>
</dbReference>
<protein>
    <recommendedName>
        <fullName evidence="3">Hedgehog/Intein (Hint) domain-containing protein</fullName>
    </recommendedName>
</protein>
<keyword evidence="2" id="KW-1185">Reference proteome</keyword>
<evidence type="ECO:0008006" key="3">
    <source>
        <dbReference type="Google" id="ProtNLM"/>
    </source>
</evidence>
<sequence>MSVPFQDTFDTFQTSGTTIPYDGTWTPISTRQLSAINGTPTIASPTLNLTNGVSTSGFNITLTYNISPAANFSNIGAFAFQNVTVLNSNGDPMSIQIFNNGNLVGTGSILTAGSYNFAVSPLSAASTDLTFNFTLPAGALSPEFRVDQISSLAVCVAHDSEILSSSGQRVKIQDLQRGDEIQGGRVAQVIRNQLSPLGIVEAVVLEKDSLGPNLPEKRIILCADHYLVYAGKRRLARSLIAFPGVKFVRGRVDSVLPRAEDGNYYFYDIQYDHEGEYVVNGLTSQSRSPYASVSPLPLELYYEKENYKEVRVGNTSKEEPEISYMYLLPSGEEVESLVLLRPSSSRE</sequence>
<evidence type="ECO:0000313" key="2">
    <source>
        <dbReference type="Proteomes" id="UP000273054"/>
    </source>
</evidence>
<organism evidence="1">
    <name type="scientific">Brazilian cedratvirus IHUMI</name>
    <dbReference type="NCBI Taxonomy" id="2126980"/>
    <lineage>
        <taxon>Viruses</taxon>
        <taxon>Pithoviruses</taxon>
        <taxon>Orthocedratvirinae</taxon>
        <taxon>Alphacedratvirus</taxon>
        <taxon>Alphacedratvirus brasiliense</taxon>
    </lineage>
</organism>
<evidence type="ECO:0000313" key="1">
    <source>
        <dbReference type="EMBL" id="SPN79542.1"/>
    </source>
</evidence>
<dbReference type="InterPro" id="IPR036844">
    <property type="entry name" value="Hint_dom_sf"/>
</dbReference>
<reference evidence="1" key="1">
    <citation type="submission" date="2018-03" db="EMBL/GenBank/DDBJ databases">
        <authorList>
            <consortium name="Urmite Genomes"/>
        </authorList>
    </citation>
    <scope>NUCLEOTIDE SEQUENCE [LARGE SCALE GENOMIC DNA]</scope>
    <source>
        <strain evidence="1">IHUMI-27.7</strain>
    </source>
</reference>
<dbReference type="SUPFAM" id="SSF51294">
    <property type="entry name" value="Hedgehog/intein (Hint) domain"/>
    <property type="match status" value="1"/>
</dbReference>